<evidence type="ECO:0000313" key="3">
    <source>
        <dbReference type="EMBL" id="RXK09070.1"/>
    </source>
</evidence>
<proteinExistence type="predicted"/>
<dbReference type="RefSeq" id="WP_114839622.1">
    <property type="nucleotide sequence ID" value="NZ_CP031217.1"/>
</dbReference>
<evidence type="ECO:0000313" key="5">
    <source>
        <dbReference type="Proteomes" id="UP000289193"/>
    </source>
</evidence>
<reference evidence="2 4" key="2">
    <citation type="submission" date="2018-07" db="EMBL/GenBank/DDBJ databases">
        <title>Complete genome of the Arcobacter bivalviorum type strain LMG 26154.</title>
        <authorList>
            <person name="Miller W.G."/>
            <person name="Yee E."/>
            <person name="Bono J.L."/>
        </authorList>
    </citation>
    <scope>NUCLEOTIDE SEQUENCE [LARGE SCALE GENOMIC DNA]</scope>
    <source>
        <strain evidence="2 4">LMG 26154</strain>
    </source>
</reference>
<keyword evidence="5" id="KW-1185">Reference proteome</keyword>
<evidence type="ECO:0000256" key="1">
    <source>
        <dbReference type="SAM" id="Phobius"/>
    </source>
</evidence>
<name>A0AAX2A6L5_9BACT</name>
<evidence type="ECO:0000313" key="4">
    <source>
        <dbReference type="Proteomes" id="UP000253850"/>
    </source>
</evidence>
<keyword evidence="1" id="KW-1133">Transmembrane helix</keyword>
<dbReference type="EMBL" id="CP031217">
    <property type="protein sequence ID" value="AXH12806.1"/>
    <property type="molecule type" value="Genomic_DNA"/>
</dbReference>
<dbReference type="AlphaFoldDB" id="A0AAX2A6L5"/>
<gene>
    <name evidence="2" type="ORF">ABIV_1816</name>
    <name evidence="3" type="ORF">CRV05_12385</name>
</gene>
<protein>
    <submittedName>
        <fullName evidence="3">Uncharacterized protein</fullName>
    </submittedName>
</protein>
<reference evidence="3 5" key="1">
    <citation type="submission" date="2017-10" db="EMBL/GenBank/DDBJ databases">
        <title>Genomics of the genus Arcobacter.</title>
        <authorList>
            <person name="Perez-Cataluna A."/>
            <person name="Figueras M.J."/>
        </authorList>
    </citation>
    <scope>NUCLEOTIDE SEQUENCE [LARGE SCALE GENOMIC DNA]</scope>
    <source>
        <strain evidence="3 5">CECT 7835</strain>
    </source>
</reference>
<keyword evidence="1" id="KW-0472">Membrane</keyword>
<dbReference type="EMBL" id="PDKM01000008">
    <property type="protein sequence ID" value="RXK09070.1"/>
    <property type="molecule type" value="Genomic_DNA"/>
</dbReference>
<feature type="transmembrane region" description="Helical" evidence="1">
    <location>
        <begin position="6"/>
        <end position="30"/>
    </location>
</feature>
<dbReference type="KEGG" id="hbv:ABIV_1816"/>
<dbReference type="Proteomes" id="UP000253850">
    <property type="component" value="Chromosome"/>
</dbReference>
<keyword evidence="1" id="KW-0812">Transmembrane</keyword>
<organism evidence="3 5">
    <name type="scientific">Halarcobacter bivalviorum</name>
    <dbReference type="NCBI Taxonomy" id="663364"/>
    <lineage>
        <taxon>Bacteria</taxon>
        <taxon>Pseudomonadati</taxon>
        <taxon>Campylobacterota</taxon>
        <taxon>Epsilonproteobacteria</taxon>
        <taxon>Campylobacterales</taxon>
        <taxon>Arcobacteraceae</taxon>
        <taxon>Halarcobacter</taxon>
    </lineage>
</organism>
<sequence length="188" mass="22348">MINENTIMTFLIVIAVIIVVLLVVIIMLIMQNSPNRNGKKSKNKTSYHKVNMPSVAGLNLPSQLEKMSKAEVLNITKKVYESYKIFDYQKMDIYELDKKEWHTWQISFLFMMFKNNQEFFIPEQNKIFHPFLIKASANDMKSFLRGLIKKYENHVDTTQTRDSLCKEYLWSNKDISILFYFLANYKNY</sequence>
<accession>A0AAX2A6L5</accession>
<evidence type="ECO:0000313" key="2">
    <source>
        <dbReference type="EMBL" id="AXH12806.1"/>
    </source>
</evidence>
<dbReference type="Proteomes" id="UP000289193">
    <property type="component" value="Unassembled WGS sequence"/>
</dbReference>